<dbReference type="PANTHER" id="PTHR22946">
    <property type="entry name" value="DIENELACTONE HYDROLASE DOMAIN-CONTAINING PROTEIN-RELATED"/>
    <property type="match status" value="1"/>
</dbReference>
<dbReference type="InterPro" id="IPR022742">
    <property type="entry name" value="Hydrolase_4"/>
</dbReference>
<evidence type="ECO:0000259" key="2">
    <source>
        <dbReference type="Pfam" id="PF12146"/>
    </source>
</evidence>
<dbReference type="GO" id="GO:0052689">
    <property type="term" value="F:carboxylic ester hydrolase activity"/>
    <property type="evidence" value="ECO:0007669"/>
    <property type="project" value="UniProtKB-ARBA"/>
</dbReference>
<organism evidence="3 4">
    <name type="scientific">Pseudothauera lacus</name>
    <dbReference type="NCBI Taxonomy" id="2136175"/>
    <lineage>
        <taxon>Bacteria</taxon>
        <taxon>Pseudomonadati</taxon>
        <taxon>Pseudomonadota</taxon>
        <taxon>Betaproteobacteria</taxon>
        <taxon>Rhodocyclales</taxon>
        <taxon>Zoogloeaceae</taxon>
        <taxon>Pseudothauera</taxon>
    </lineage>
</organism>
<sequence>MTPGTILPAGAALAAALFLAFDRLVRRGLAPARIPPDETPADLGLDYAEVAIPTANDKQLQGWLVGMEDGISRPAVVLLHGWGGNAATLLPLLQPLVDGGFAVLMIDARCHGRSDEDHFTSLPRFAEDLHHAVDWLYARHALAPGSIAVLGHSVGAGAALLVASQRDDLAAAISLSAFAHPAAMMKRFLAAHRVPYRPLGWAVLRYVERVIGHRFDDIAPQHTIARARCPVMLVHGADDSTVPVAEAHAIHAARGDAAVALHVIAGSHDEFGNAAERAAASARVVDFLRAAMNAGRRCVR</sequence>
<dbReference type="InterPro" id="IPR050261">
    <property type="entry name" value="FrsA_esterase"/>
</dbReference>
<dbReference type="GO" id="GO:0004177">
    <property type="term" value="F:aminopeptidase activity"/>
    <property type="evidence" value="ECO:0007669"/>
    <property type="project" value="UniProtKB-KW"/>
</dbReference>
<dbReference type="InterPro" id="IPR029058">
    <property type="entry name" value="AB_hydrolase_fold"/>
</dbReference>
<gene>
    <name evidence="3" type="ORF">C8261_08910</name>
</gene>
<dbReference type="PANTHER" id="PTHR22946:SF9">
    <property type="entry name" value="POLYKETIDE TRANSFERASE AF380"/>
    <property type="match status" value="1"/>
</dbReference>
<dbReference type="OrthoDB" id="4269629at2"/>
<dbReference type="Proteomes" id="UP000241193">
    <property type="component" value="Unassembled WGS sequence"/>
</dbReference>
<dbReference type="AlphaFoldDB" id="A0A2T4IF72"/>
<reference evidence="3 4" key="1">
    <citation type="submission" date="2018-03" db="EMBL/GenBank/DDBJ databases">
        <authorList>
            <person name="Keele B.F."/>
        </authorList>
    </citation>
    <scope>NUCLEOTIDE SEQUENCE [LARGE SCALE GENOMIC DNA]</scope>
    <source>
        <strain evidence="3 4">D20</strain>
    </source>
</reference>
<evidence type="ECO:0000256" key="1">
    <source>
        <dbReference type="ARBA" id="ARBA00022801"/>
    </source>
</evidence>
<proteinExistence type="predicted"/>
<evidence type="ECO:0000313" key="3">
    <source>
        <dbReference type="EMBL" id="PTD96424.1"/>
    </source>
</evidence>
<reference evidence="3 4" key="2">
    <citation type="submission" date="2018-04" db="EMBL/GenBank/DDBJ databases">
        <title>Thauera lacus sp. nov., isolated from an saline lake in Inner Mongolia, China.</title>
        <authorList>
            <person name="Liang Q.-Y."/>
        </authorList>
    </citation>
    <scope>NUCLEOTIDE SEQUENCE [LARGE SCALE GENOMIC DNA]</scope>
    <source>
        <strain evidence="3 4">D20</strain>
    </source>
</reference>
<dbReference type="EMBL" id="PZKC01000006">
    <property type="protein sequence ID" value="PTD96424.1"/>
    <property type="molecule type" value="Genomic_DNA"/>
</dbReference>
<feature type="domain" description="Serine aminopeptidase S33" evidence="2">
    <location>
        <begin position="73"/>
        <end position="190"/>
    </location>
</feature>
<keyword evidence="3" id="KW-0645">Protease</keyword>
<dbReference type="RefSeq" id="WP_107493332.1">
    <property type="nucleotide sequence ID" value="NZ_PZKC01000006.1"/>
</dbReference>
<accession>A0A2T4IF72</accession>
<keyword evidence="4" id="KW-1185">Reference proteome</keyword>
<dbReference type="Pfam" id="PF12146">
    <property type="entry name" value="Hydrolase_4"/>
    <property type="match status" value="1"/>
</dbReference>
<dbReference type="SUPFAM" id="SSF53474">
    <property type="entry name" value="alpha/beta-Hydrolases"/>
    <property type="match status" value="1"/>
</dbReference>
<keyword evidence="1" id="KW-0378">Hydrolase</keyword>
<name>A0A2T4IF72_9RHOO</name>
<evidence type="ECO:0000313" key="4">
    <source>
        <dbReference type="Proteomes" id="UP000241193"/>
    </source>
</evidence>
<protein>
    <submittedName>
        <fullName evidence="3">Dipeptidyl aminopeptidase</fullName>
    </submittedName>
</protein>
<comment type="caution">
    <text evidence="3">The sequence shown here is derived from an EMBL/GenBank/DDBJ whole genome shotgun (WGS) entry which is preliminary data.</text>
</comment>
<keyword evidence="3" id="KW-0031">Aminopeptidase</keyword>
<dbReference type="Gene3D" id="3.40.50.1820">
    <property type="entry name" value="alpha/beta hydrolase"/>
    <property type="match status" value="1"/>
</dbReference>